<proteinExistence type="predicted"/>
<evidence type="ECO:0000256" key="1">
    <source>
        <dbReference type="SAM" id="Phobius"/>
    </source>
</evidence>
<keyword evidence="3" id="KW-1185">Reference proteome</keyword>
<feature type="transmembrane region" description="Helical" evidence="1">
    <location>
        <begin position="6"/>
        <end position="22"/>
    </location>
</feature>
<protein>
    <submittedName>
        <fullName evidence="2">DUF1453 family protein</fullName>
    </submittedName>
</protein>
<dbReference type="InterPro" id="IPR058247">
    <property type="entry name" value="DUF1453"/>
</dbReference>
<dbReference type="AlphaFoldDB" id="A0A398B328"/>
<feature type="transmembrane region" description="Helical" evidence="1">
    <location>
        <begin position="90"/>
        <end position="109"/>
    </location>
</feature>
<gene>
    <name evidence="2" type="ORF">D1953_18765</name>
</gene>
<dbReference type="EMBL" id="QWVS01000052">
    <property type="protein sequence ID" value="RID82196.1"/>
    <property type="molecule type" value="Genomic_DNA"/>
</dbReference>
<dbReference type="InterPro" id="IPR031306">
    <property type="entry name" value="CcdC"/>
</dbReference>
<dbReference type="PANTHER" id="PTHR39164">
    <property type="entry name" value="PROTEIN CCDC"/>
    <property type="match status" value="1"/>
</dbReference>
<name>A0A398B328_9BACI</name>
<reference evidence="2 3" key="1">
    <citation type="submission" date="2018-08" db="EMBL/GenBank/DDBJ databases">
        <title>Bacillus jemisoniae sp. nov., Bacillus chryseoplanitiae sp. nov., Bacillus resnikiae sp. nov., and Bacillus frankliniae sp. nov., isolated from Viking spacecraft and associated surfaces.</title>
        <authorList>
            <person name="Seuylemezian A."/>
            <person name="Vaishampayan P."/>
        </authorList>
    </citation>
    <scope>NUCLEOTIDE SEQUENCE [LARGE SCALE GENOMIC DNA]</scope>
    <source>
        <strain evidence="2 3">MA001</strain>
    </source>
</reference>
<dbReference type="Pfam" id="PF07301">
    <property type="entry name" value="DUF1453"/>
    <property type="match status" value="1"/>
</dbReference>
<keyword evidence="1" id="KW-1133">Transmembrane helix</keyword>
<sequence length="157" mass="17813">MQQYGMYAILLVIFGLILWRRTRAMVRPIKGSGLRILLPLLYMSPAFSVVIQPSVHMASIEIVVSVIFGIILSAPLIYTTGYEIREDGKIYAKKSIGFVIALISVFISRRLVNYFLSDMDVLTLNALSIISLFVYVGLWRIISYVKFKKVYNTHVAT</sequence>
<feature type="transmembrane region" description="Helical" evidence="1">
    <location>
        <begin position="121"/>
        <end position="142"/>
    </location>
</feature>
<evidence type="ECO:0000313" key="3">
    <source>
        <dbReference type="Proteomes" id="UP000266016"/>
    </source>
</evidence>
<dbReference type="RefSeq" id="WP_119118677.1">
    <property type="nucleotide sequence ID" value="NZ_QWVS01000052.1"/>
</dbReference>
<evidence type="ECO:0000313" key="2">
    <source>
        <dbReference type="EMBL" id="RID82196.1"/>
    </source>
</evidence>
<dbReference type="PANTHER" id="PTHR39164:SF1">
    <property type="entry name" value="PROTEIN CCDC"/>
    <property type="match status" value="1"/>
</dbReference>
<feature type="transmembrane region" description="Helical" evidence="1">
    <location>
        <begin position="34"/>
        <end position="51"/>
    </location>
</feature>
<feature type="transmembrane region" description="Helical" evidence="1">
    <location>
        <begin position="57"/>
        <end position="78"/>
    </location>
</feature>
<keyword evidence="1" id="KW-0472">Membrane</keyword>
<dbReference type="Proteomes" id="UP000266016">
    <property type="component" value="Unassembled WGS sequence"/>
</dbReference>
<accession>A0A398B328</accession>
<comment type="caution">
    <text evidence="2">The sequence shown here is derived from an EMBL/GenBank/DDBJ whole genome shotgun (WGS) entry which is preliminary data.</text>
</comment>
<organism evidence="2 3">
    <name type="scientific">Peribacillus asahii</name>
    <dbReference type="NCBI Taxonomy" id="228899"/>
    <lineage>
        <taxon>Bacteria</taxon>
        <taxon>Bacillati</taxon>
        <taxon>Bacillota</taxon>
        <taxon>Bacilli</taxon>
        <taxon>Bacillales</taxon>
        <taxon>Bacillaceae</taxon>
        <taxon>Peribacillus</taxon>
    </lineage>
</organism>
<keyword evidence="1" id="KW-0812">Transmembrane</keyword>